<dbReference type="EMBL" id="JACHBK010000005">
    <property type="protein sequence ID" value="MBB5535943.1"/>
    <property type="molecule type" value="Genomic_DNA"/>
</dbReference>
<name>A0A7W8UB28_9HYPH</name>
<reference evidence="1 2" key="1">
    <citation type="submission" date="2020-08" db="EMBL/GenBank/DDBJ databases">
        <title>Genomic Encyclopedia of Type Strains, Phase IV (KMG-V): Genome sequencing to study the core and pangenomes of soil and plant-associated prokaryotes.</title>
        <authorList>
            <person name="Whitman W."/>
        </authorList>
    </citation>
    <scope>NUCLEOTIDE SEQUENCE [LARGE SCALE GENOMIC DNA]</scope>
    <source>
        <strain evidence="1 2">SEMIA 4084</strain>
    </source>
</reference>
<accession>A0A7W8UB28</accession>
<organism evidence="1 2">
    <name type="scientific">Rhizobium giardinii</name>
    <dbReference type="NCBI Taxonomy" id="56731"/>
    <lineage>
        <taxon>Bacteria</taxon>
        <taxon>Pseudomonadati</taxon>
        <taxon>Pseudomonadota</taxon>
        <taxon>Alphaproteobacteria</taxon>
        <taxon>Hyphomicrobiales</taxon>
        <taxon>Rhizobiaceae</taxon>
        <taxon>Rhizobium/Agrobacterium group</taxon>
        <taxon>Rhizobium</taxon>
    </lineage>
</organism>
<comment type="caution">
    <text evidence="1">The sequence shown here is derived from an EMBL/GenBank/DDBJ whole genome shotgun (WGS) entry which is preliminary data.</text>
</comment>
<evidence type="ECO:0000313" key="1">
    <source>
        <dbReference type="EMBL" id="MBB5535943.1"/>
    </source>
</evidence>
<dbReference type="AlphaFoldDB" id="A0A7W8UB28"/>
<evidence type="ECO:0000313" key="2">
    <source>
        <dbReference type="Proteomes" id="UP000585507"/>
    </source>
</evidence>
<sequence length="32" mass="3260">MTALDTDEKSLATSAADLGQAIADAMLCSTDE</sequence>
<keyword evidence="2" id="KW-1185">Reference proteome</keyword>
<gene>
    <name evidence="1" type="ORF">GGD55_002647</name>
</gene>
<dbReference type="Proteomes" id="UP000585507">
    <property type="component" value="Unassembled WGS sequence"/>
</dbReference>
<proteinExistence type="predicted"/>
<protein>
    <submittedName>
        <fullName evidence="1">Uncharacterized protein</fullName>
    </submittedName>
</protein>